<evidence type="ECO:0000313" key="3">
    <source>
        <dbReference type="Proteomes" id="UP000279422"/>
    </source>
</evidence>
<protein>
    <submittedName>
        <fullName evidence="2">Magnesium chelatase</fullName>
    </submittedName>
</protein>
<dbReference type="InterPro" id="IPR011703">
    <property type="entry name" value="ATPase_AAA-3"/>
</dbReference>
<accession>A0A497E2U7</accession>
<evidence type="ECO:0000259" key="1">
    <source>
        <dbReference type="SMART" id="SM00382"/>
    </source>
</evidence>
<feature type="domain" description="AAA+ ATPase" evidence="1">
    <location>
        <begin position="40"/>
        <end position="181"/>
    </location>
</feature>
<dbReference type="CDD" id="cd00009">
    <property type="entry name" value="AAA"/>
    <property type="match status" value="1"/>
</dbReference>
<gene>
    <name evidence="2" type="ORF">DRJ00_05970</name>
</gene>
<evidence type="ECO:0000313" key="2">
    <source>
        <dbReference type="EMBL" id="RLE08601.1"/>
    </source>
</evidence>
<dbReference type="PANTHER" id="PTHR42759:SF1">
    <property type="entry name" value="MAGNESIUM-CHELATASE SUBUNIT CHLD"/>
    <property type="match status" value="1"/>
</dbReference>
<comment type="caution">
    <text evidence="2">The sequence shown here is derived from an EMBL/GenBank/DDBJ whole genome shotgun (WGS) entry which is preliminary data.</text>
</comment>
<name>A0A497E2U7_UNCAE</name>
<dbReference type="InterPro" id="IPR041628">
    <property type="entry name" value="ChlI/MoxR_AAA_lid"/>
</dbReference>
<dbReference type="PANTHER" id="PTHR42759">
    <property type="entry name" value="MOXR FAMILY PROTEIN"/>
    <property type="match status" value="1"/>
</dbReference>
<dbReference type="Pfam" id="PF17863">
    <property type="entry name" value="AAA_lid_2"/>
    <property type="match status" value="1"/>
</dbReference>
<dbReference type="EMBL" id="QMPZ01000088">
    <property type="protein sequence ID" value="RLE08601.1"/>
    <property type="molecule type" value="Genomic_DNA"/>
</dbReference>
<sequence length="316" mass="35263">MNDKLQHKHPEILQGIFDEVAKEVVGKRNIIETLFIALLSEGHILLEGTPGVGKTFIASCFARAIGASFRRIQMTPDLLPADIVGTSVFNPKDATFHIRKGPVFTNVLFCDELNRATPKCQAALIEVMQERQVSIEGETFPLPRPFMVIATQIPFGGAGTYPLTEVQIDRISFKVDVGYPSFAEEKEIISRIDELEASEIAVRAKLEELLGEIDKVKKVHVSGRVKEYIVSLTDAIRKKDFVRMGPSPRASIWLFKGARARAYLQGRDYVIPDDVKVVAPFVLAHRIILAPEAEMEDVSEKALIQEALRETPVKKE</sequence>
<dbReference type="GO" id="GO:0005524">
    <property type="term" value="F:ATP binding"/>
    <property type="evidence" value="ECO:0007669"/>
    <property type="project" value="InterPro"/>
</dbReference>
<dbReference type="Gene3D" id="1.10.8.80">
    <property type="entry name" value="Magnesium chelatase subunit I, C-Terminal domain"/>
    <property type="match status" value="1"/>
</dbReference>
<dbReference type="InterPro" id="IPR027417">
    <property type="entry name" value="P-loop_NTPase"/>
</dbReference>
<dbReference type="Pfam" id="PF07726">
    <property type="entry name" value="AAA_3"/>
    <property type="match status" value="1"/>
</dbReference>
<dbReference type="InterPro" id="IPR003593">
    <property type="entry name" value="AAA+_ATPase"/>
</dbReference>
<dbReference type="Gene3D" id="3.40.50.300">
    <property type="entry name" value="P-loop containing nucleotide triphosphate hydrolases"/>
    <property type="match status" value="1"/>
</dbReference>
<reference evidence="2 3" key="1">
    <citation type="submission" date="2018-06" db="EMBL/GenBank/DDBJ databases">
        <title>Extensive metabolic versatility and redundancy in microbially diverse, dynamic hydrothermal sediments.</title>
        <authorList>
            <person name="Dombrowski N."/>
            <person name="Teske A."/>
            <person name="Baker B.J."/>
        </authorList>
    </citation>
    <scope>NUCLEOTIDE SEQUENCE [LARGE SCALE GENOMIC DNA]</scope>
    <source>
        <strain evidence="2">B47_G16</strain>
    </source>
</reference>
<dbReference type="SMART" id="SM00382">
    <property type="entry name" value="AAA"/>
    <property type="match status" value="1"/>
</dbReference>
<dbReference type="AlphaFoldDB" id="A0A497E2U7"/>
<organism evidence="2 3">
    <name type="scientific">Aerophobetes bacterium</name>
    <dbReference type="NCBI Taxonomy" id="2030807"/>
    <lineage>
        <taxon>Bacteria</taxon>
        <taxon>Candidatus Aerophobota</taxon>
    </lineage>
</organism>
<dbReference type="InterPro" id="IPR050764">
    <property type="entry name" value="CbbQ/NirQ/NorQ/GpvN"/>
</dbReference>
<dbReference type="PIRSF" id="PIRSF002849">
    <property type="entry name" value="AAA_ATPase_chaperone_MoxR_prd"/>
    <property type="match status" value="1"/>
</dbReference>
<proteinExistence type="predicted"/>
<dbReference type="Proteomes" id="UP000279422">
    <property type="component" value="Unassembled WGS sequence"/>
</dbReference>
<dbReference type="GO" id="GO:0016887">
    <property type="term" value="F:ATP hydrolysis activity"/>
    <property type="evidence" value="ECO:0007669"/>
    <property type="project" value="InterPro"/>
</dbReference>
<dbReference type="SUPFAM" id="SSF52540">
    <property type="entry name" value="P-loop containing nucleoside triphosphate hydrolases"/>
    <property type="match status" value="1"/>
</dbReference>